<dbReference type="Proteomes" id="UP000697998">
    <property type="component" value="Unassembled WGS sequence"/>
</dbReference>
<gene>
    <name evidence="1" type="ORF">IPJ27_13850</name>
</gene>
<name>A0A935Q100_9PROT</name>
<comment type="caution">
    <text evidence="1">The sequence shown here is derived from an EMBL/GenBank/DDBJ whole genome shotgun (WGS) entry which is preliminary data.</text>
</comment>
<protein>
    <submittedName>
        <fullName evidence="1">Uncharacterized protein</fullName>
    </submittedName>
</protein>
<dbReference type="AlphaFoldDB" id="A0A935Q100"/>
<evidence type="ECO:0000313" key="1">
    <source>
        <dbReference type="EMBL" id="MBK7675746.1"/>
    </source>
</evidence>
<organism evidence="1 2">
    <name type="scientific">Candidatus Accumulibacter proximus</name>
    <dbReference type="NCBI Taxonomy" id="2954385"/>
    <lineage>
        <taxon>Bacteria</taxon>
        <taxon>Pseudomonadati</taxon>
        <taxon>Pseudomonadota</taxon>
        <taxon>Betaproteobacteria</taxon>
        <taxon>Candidatus Accumulibacter</taxon>
    </lineage>
</organism>
<evidence type="ECO:0000313" key="2">
    <source>
        <dbReference type="Proteomes" id="UP000697998"/>
    </source>
</evidence>
<dbReference type="EMBL" id="JADJMH010000013">
    <property type="protein sequence ID" value="MBK7675746.1"/>
    <property type="molecule type" value="Genomic_DNA"/>
</dbReference>
<proteinExistence type="predicted"/>
<accession>A0A935Q100</accession>
<reference evidence="1 2" key="1">
    <citation type="submission" date="2020-10" db="EMBL/GenBank/DDBJ databases">
        <title>Connecting structure to function with the recovery of over 1000 high-quality activated sludge metagenome-assembled genomes encoding full-length rRNA genes using long-read sequencing.</title>
        <authorList>
            <person name="Singleton C.M."/>
            <person name="Petriglieri F."/>
            <person name="Kristensen J.M."/>
            <person name="Kirkegaard R.H."/>
            <person name="Michaelsen T.Y."/>
            <person name="Andersen M.H."/>
            <person name="Karst S.M."/>
            <person name="Dueholm M.S."/>
            <person name="Nielsen P.H."/>
            <person name="Albertsen M."/>
        </authorList>
    </citation>
    <scope>NUCLEOTIDE SEQUENCE [LARGE SCALE GENOMIC DNA]</scope>
    <source>
        <strain evidence="1">EsbW_18-Q3-R4-48_BATAC.285</strain>
    </source>
</reference>
<sequence length="114" mass="12347">MSAVPGRRPDRNLALLSTVATASKPRWSADELRSTFAGQEGTINASSTKFHREARRFHVTDATPNVLSGSFAQTHAGFAEKDRGLSMFDRGCAISAMAGFVQTMKRCGQRTNSP</sequence>